<sequence length="214" mass="24901">MVWVISILIIICLIISVIWLSKLTVDIYFTYAEEQKDLIFTVSWFGMRIFKRIIPLIELNLEEGALEVLEKDDPLAVEGREKRKKFTLQDMKNQLEDVNKLIRTTTDFFPQVKRILSTFEIRNLECSSSIGLGRADHTAILIGQIYSIQAVIYQILASNIKKASTPLFQNHAVYSREYFEIDFNCILSFKIGDIMRSAFKIMKQYQKVKKVGFE</sequence>
<gene>
    <name evidence="1" type="ORF">CEY16_05990</name>
</gene>
<dbReference type="AlphaFoldDB" id="A0A2I0QY98"/>
<keyword evidence="2" id="KW-1185">Reference proteome</keyword>
<comment type="caution">
    <text evidence="1">The sequence shown here is derived from an EMBL/GenBank/DDBJ whole genome shotgun (WGS) entry which is preliminary data.</text>
</comment>
<reference evidence="1 2" key="1">
    <citation type="submission" date="2017-06" db="EMBL/GenBank/DDBJ databases">
        <title>the draft geome sequence of Illustriluteabacillus marina B3227.</title>
        <authorList>
            <person name="He R.-H."/>
            <person name="Du Z.-J."/>
        </authorList>
    </citation>
    <scope>NUCLEOTIDE SEQUENCE [LARGE SCALE GENOMIC DNA]</scope>
    <source>
        <strain evidence="1 2">B3227</strain>
    </source>
</reference>
<evidence type="ECO:0000313" key="1">
    <source>
        <dbReference type="EMBL" id="PKR79289.1"/>
    </source>
</evidence>
<dbReference type="EMBL" id="PJNH01000001">
    <property type="protein sequence ID" value="PKR79289.1"/>
    <property type="molecule type" value="Genomic_DNA"/>
</dbReference>
<evidence type="ECO:0008006" key="3">
    <source>
        <dbReference type="Google" id="ProtNLM"/>
    </source>
</evidence>
<evidence type="ECO:0000313" key="2">
    <source>
        <dbReference type="Proteomes" id="UP000243524"/>
    </source>
</evidence>
<organism evidence="1 2">
    <name type="scientific">Halalkalibacillus sediminis</name>
    <dbReference type="NCBI Taxonomy" id="2018042"/>
    <lineage>
        <taxon>Bacteria</taxon>
        <taxon>Bacillati</taxon>
        <taxon>Bacillota</taxon>
        <taxon>Bacilli</taxon>
        <taxon>Bacillales</taxon>
        <taxon>Bacillaceae</taxon>
        <taxon>Halalkalibacillus</taxon>
    </lineage>
</organism>
<dbReference type="OrthoDB" id="1683589at2"/>
<dbReference type="RefSeq" id="WP_101331033.1">
    <property type="nucleotide sequence ID" value="NZ_PJNH01000001.1"/>
</dbReference>
<accession>A0A2I0QY98</accession>
<dbReference type="Proteomes" id="UP000243524">
    <property type="component" value="Unassembled WGS sequence"/>
</dbReference>
<protein>
    <recommendedName>
        <fullName evidence="3">DUF2953 domain-containing protein</fullName>
    </recommendedName>
</protein>
<name>A0A2I0QY98_9BACI</name>
<proteinExistence type="predicted"/>